<evidence type="ECO:0000313" key="3">
    <source>
        <dbReference type="EMBL" id="EFE88792.1"/>
    </source>
</evidence>
<accession>D4BRE7</accession>
<dbReference type="InterPro" id="IPR002035">
    <property type="entry name" value="VWF_A"/>
</dbReference>
<feature type="transmembrane region" description="Helical" evidence="1">
    <location>
        <begin position="17"/>
        <end position="39"/>
    </location>
</feature>
<gene>
    <name evidence="3" type="ORF">BIFBRE_04683</name>
</gene>
<dbReference type="CDD" id="cd00198">
    <property type="entry name" value="vWFA"/>
    <property type="match status" value="1"/>
</dbReference>
<sequence length="352" mass="37073">MHLEAETMNGFTFSPALGWPVGGALAAIALVLAVVEIVLFVRRRRKASSDETIGATIRRTLMLVIAAIMLLTPSVVTPTTSRAINATDVIVAVDTTGSMAVEDATYGSTEAITRIDAARKAVHDITSAYPNASFAALRFGASGTLDVPLTPDTPAINNWADTLAVEATSVSAGSSLDAPIDQLLLTAKSIREAHPDDAIVLYLITDGEQTSNVTRRTFSSLRQYLNDGFTVGVGSTEGGKIPVIADGVSAADANAADQWVTDPDTGEAGISKMDAQNLKDIADEISGTYVPVNASSALADQVSAKASKQWRTTVTTKKRTRTTAVVWPLAIALAVLLAWEFGAWIATSRRLL</sequence>
<dbReference type="InterPro" id="IPR036465">
    <property type="entry name" value="vWFA_dom_sf"/>
</dbReference>
<evidence type="ECO:0000256" key="1">
    <source>
        <dbReference type="SAM" id="Phobius"/>
    </source>
</evidence>
<comment type="caution">
    <text evidence="3">The sequence shown here is derived from an EMBL/GenBank/DDBJ whole genome shotgun (WGS) entry which is preliminary data.</text>
</comment>
<dbReference type="PATRIC" id="fig|518634.7.peg.1636"/>
<feature type="domain" description="VWFA" evidence="2">
    <location>
        <begin position="88"/>
        <end position="285"/>
    </location>
</feature>
<dbReference type="PANTHER" id="PTHR37947:SF1">
    <property type="entry name" value="BLL2462 PROTEIN"/>
    <property type="match status" value="1"/>
</dbReference>
<dbReference type="PANTHER" id="PTHR37947">
    <property type="entry name" value="BLL2462 PROTEIN"/>
    <property type="match status" value="1"/>
</dbReference>
<dbReference type="Pfam" id="PF13519">
    <property type="entry name" value="VWA_2"/>
    <property type="match status" value="1"/>
</dbReference>
<dbReference type="SUPFAM" id="SSF53300">
    <property type="entry name" value="vWA-like"/>
    <property type="match status" value="1"/>
</dbReference>
<dbReference type="Gene3D" id="3.40.50.410">
    <property type="entry name" value="von Willebrand factor, type A domain"/>
    <property type="match status" value="1"/>
</dbReference>
<keyword evidence="4" id="KW-1185">Reference proteome</keyword>
<keyword evidence="1" id="KW-0812">Transmembrane</keyword>
<protein>
    <submittedName>
        <fullName evidence="3">von Willebrand factor type A domain protein</fullName>
    </submittedName>
</protein>
<dbReference type="AlphaFoldDB" id="D4BRE7"/>
<keyword evidence="1" id="KW-0472">Membrane</keyword>
<dbReference type="PROSITE" id="PS50234">
    <property type="entry name" value="VWFA"/>
    <property type="match status" value="1"/>
</dbReference>
<reference evidence="3 4" key="1">
    <citation type="submission" date="2010-02" db="EMBL/GenBank/DDBJ databases">
        <authorList>
            <person name="Weinstock G."/>
            <person name="Sodergren E."/>
            <person name="Clifton S."/>
            <person name="Fulton L."/>
            <person name="Fulton B."/>
            <person name="Courtney L."/>
            <person name="Fronick C."/>
            <person name="Harrison M."/>
            <person name="Strong C."/>
            <person name="Farmer C."/>
            <person name="Delahaunty K."/>
            <person name="Markovic C."/>
            <person name="Hall O."/>
            <person name="Minx P."/>
            <person name="Tomlinson C."/>
            <person name="Mitreva M."/>
            <person name="Nelson J."/>
            <person name="Hou S."/>
            <person name="Wollam A."/>
            <person name="Pepin K.H."/>
            <person name="Johnson M."/>
            <person name="Bhonagiri V."/>
            <person name="Zhang X."/>
            <person name="Suruliraj S."/>
            <person name="Warren W."/>
            <person name="Chinwalla A."/>
            <person name="Mardis E.R."/>
            <person name="Wilson R.K."/>
        </authorList>
    </citation>
    <scope>NUCLEOTIDE SEQUENCE [LARGE SCALE GENOMIC DNA]</scope>
    <source>
        <strain evidence="3 4">DSM 20213</strain>
    </source>
</reference>
<evidence type="ECO:0000259" key="2">
    <source>
        <dbReference type="PROSITE" id="PS50234"/>
    </source>
</evidence>
<dbReference type="HOGENOM" id="CLU_069615_2_0_11"/>
<feature type="transmembrane region" description="Helical" evidence="1">
    <location>
        <begin position="325"/>
        <end position="346"/>
    </location>
</feature>
<dbReference type="EMBL" id="ACCG02000012">
    <property type="protein sequence ID" value="EFE88792.1"/>
    <property type="molecule type" value="Genomic_DNA"/>
</dbReference>
<evidence type="ECO:0000313" key="4">
    <source>
        <dbReference type="Proteomes" id="UP000003191"/>
    </source>
</evidence>
<proteinExistence type="predicted"/>
<organism evidence="3 4">
    <name type="scientific">Bifidobacterium breve DSM 20213 = JCM 1192</name>
    <dbReference type="NCBI Taxonomy" id="518634"/>
    <lineage>
        <taxon>Bacteria</taxon>
        <taxon>Bacillati</taxon>
        <taxon>Actinomycetota</taxon>
        <taxon>Actinomycetes</taxon>
        <taxon>Bifidobacteriales</taxon>
        <taxon>Bifidobacteriaceae</taxon>
        <taxon>Bifidobacterium</taxon>
    </lineage>
</organism>
<dbReference type="Proteomes" id="UP000003191">
    <property type="component" value="Unassembled WGS sequence"/>
</dbReference>
<dbReference type="STRING" id="1685.RY69_435"/>
<name>D4BRE7_BIFBR</name>
<keyword evidence="1" id="KW-1133">Transmembrane helix</keyword>